<name>A0A149TVM3_9PROT</name>
<evidence type="ECO:0000256" key="1">
    <source>
        <dbReference type="SAM" id="MobiDB-lite"/>
    </source>
</evidence>
<accession>A0A149TVM3</accession>
<reference evidence="2 3" key="1">
    <citation type="submission" date="2015-06" db="EMBL/GenBank/DDBJ databases">
        <title>Improved classification and identification of acetic acid bacteria using matrix-assisted laser desorption/ionization time-of-flight mass spectrometry; Gluconobacter nephelii and Gluconobacter uchimurae are later heterotypic synonyms of Gluconobacter japonicus and Gluconobacter oxydans, respectively.</title>
        <authorList>
            <person name="Li L."/>
            <person name="Cleenwerck I."/>
            <person name="De Vuyst L."/>
            <person name="Vandamme P."/>
        </authorList>
    </citation>
    <scope>NUCLEOTIDE SEQUENCE [LARGE SCALE GENOMIC DNA]</scope>
    <source>
        <strain evidence="2 3">LMG 1663</strain>
    </source>
</reference>
<feature type="compositionally biased region" description="Basic residues" evidence="1">
    <location>
        <begin position="11"/>
        <end position="20"/>
    </location>
</feature>
<protein>
    <submittedName>
        <fullName evidence="2">Uncharacterized protein</fullName>
    </submittedName>
</protein>
<gene>
    <name evidence="2" type="ORF">AD947_09365</name>
</gene>
<feature type="compositionally biased region" description="Basic and acidic residues" evidence="1">
    <location>
        <begin position="1"/>
        <end position="10"/>
    </location>
</feature>
<dbReference type="AlphaFoldDB" id="A0A149TVM3"/>
<organism evidence="2 3">
    <name type="scientific">Acetobacter tropicalis</name>
    <dbReference type="NCBI Taxonomy" id="104102"/>
    <lineage>
        <taxon>Bacteria</taxon>
        <taxon>Pseudomonadati</taxon>
        <taxon>Pseudomonadota</taxon>
        <taxon>Alphaproteobacteria</taxon>
        <taxon>Acetobacterales</taxon>
        <taxon>Acetobacteraceae</taxon>
        <taxon>Acetobacter</taxon>
    </lineage>
</organism>
<sequence length="60" mass="6559">MAQARPERPFPSHKKKRRPSKAAVFYGENIIASAAPNALRTYVPSAAPGTAFEPFTRSLT</sequence>
<evidence type="ECO:0000313" key="3">
    <source>
        <dbReference type="Proteomes" id="UP000075411"/>
    </source>
</evidence>
<proteinExistence type="predicted"/>
<dbReference type="EMBL" id="LHZT01000122">
    <property type="protein sequence ID" value="KXV57139.1"/>
    <property type="molecule type" value="Genomic_DNA"/>
</dbReference>
<feature type="region of interest" description="Disordered" evidence="1">
    <location>
        <begin position="1"/>
        <end position="21"/>
    </location>
</feature>
<comment type="caution">
    <text evidence="2">The sequence shown here is derived from an EMBL/GenBank/DDBJ whole genome shotgun (WGS) entry which is preliminary data.</text>
</comment>
<evidence type="ECO:0000313" key="2">
    <source>
        <dbReference type="EMBL" id="KXV57139.1"/>
    </source>
</evidence>
<dbReference type="Proteomes" id="UP000075411">
    <property type="component" value="Unassembled WGS sequence"/>
</dbReference>